<organism evidence="2 3">
    <name type="scientific">Senegalia massiliensis</name>
    <dbReference type="NCBI Taxonomy" id="1720316"/>
    <lineage>
        <taxon>Bacteria</taxon>
        <taxon>Bacillati</taxon>
        <taxon>Bacillota</taxon>
        <taxon>Clostridia</taxon>
        <taxon>Eubacteriales</taxon>
        <taxon>Clostridiaceae</taxon>
        <taxon>Senegalia</taxon>
    </lineage>
</organism>
<accession>A0A845R4M2</accession>
<dbReference type="Proteomes" id="UP000467132">
    <property type="component" value="Unassembled WGS sequence"/>
</dbReference>
<dbReference type="AlphaFoldDB" id="A0A845R4M2"/>
<evidence type="ECO:0000256" key="1">
    <source>
        <dbReference type="SAM" id="Phobius"/>
    </source>
</evidence>
<keyword evidence="3" id="KW-1185">Reference proteome</keyword>
<dbReference type="RefSeq" id="WP_160198827.1">
    <property type="nucleotide sequence ID" value="NZ_QXXA01000032.1"/>
</dbReference>
<name>A0A845R4M2_9CLOT</name>
<comment type="caution">
    <text evidence="2">The sequence shown here is derived from an EMBL/GenBank/DDBJ whole genome shotgun (WGS) entry which is preliminary data.</text>
</comment>
<evidence type="ECO:0000313" key="2">
    <source>
        <dbReference type="EMBL" id="NBI08362.1"/>
    </source>
</evidence>
<gene>
    <name evidence="2" type="ORF">D3Z33_16030</name>
</gene>
<evidence type="ECO:0008006" key="4">
    <source>
        <dbReference type="Google" id="ProtNLM"/>
    </source>
</evidence>
<reference evidence="2 3" key="1">
    <citation type="submission" date="2018-08" db="EMBL/GenBank/DDBJ databases">
        <title>Murine metabolic-syndrome-specific gut microbial biobank.</title>
        <authorList>
            <person name="Liu C."/>
        </authorList>
    </citation>
    <scope>NUCLEOTIDE SEQUENCE [LARGE SCALE GENOMIC DNA]</scope>
    <source>
        <strain evidence="2 3">583</strain>
    </source>
</reference>
<keyword evidence="1" id="KW-1133">Transmembrane helix</keyword>
<feature type="transmembrane region" description="Helical" evidence="1">
    <location>
        <begin position="12"/>
        <end position="31"/>
    </location>
</feature>
<sequence length="168" mass="19270">MIKYLTKENIALTLSIISIVLAVISFIKTLINEYVRLNISYISHFSHEVNNETTILIFMTITNKSRLPISLSSAYLEIDNKKYHFDWRPQEVLSETTKINNQIVDRKVTYTIPMPQTILGLGALGGYFGVETDLSNKYIEEHPNAKIILHTNKKILEFPIILSKNTKV</sequence>
<evidence type="ECO:0000313" key="3">
    <source>
        <dbReference type="Proteomes" id="UP000467132"/>
    </source>
</evidence>
<keyword evidence="1" id="KW-0812">Transmembrane</keyword>
<proteinExistence type="predicted"/>
<keyword evidence="1" id="KW-0472">Membrane</keyword>
<protein>
    <recommendedName>
        <fullName evidence="4">Late embryogenesis abundant protein LEA-2 subgroup domain-containing protein</fullName>
    </recommendedName>
</protein>
<dbReference type="EMBL" id="QXXA01000032">
    <property type="protein sequence ID" value="NBI08362.1"/>
    <property type="molecule type" value="Genomic_DNA"/>
</dbReference>